<dbReference type="AlphaFoldDB" id="A0A420VWY8"/>
<comment type="caution">
    <text evidence="1">The sequence shown here is derived from an EMBL/GenBank/DDBJ whole genome shotgun (WGS) entry which is preliminary data.</text>
</comment>
<organism evidence="1 2">
    <name type="scientific">Sphingobacterium puteale</name>
    <dbReference type="NCBI Taxonomy" id="2420510"/>
    <lineage>
        <taxon>Bacteria</taxon>
        <taxon>Pseudomonadati</taxon>
        <taxon>Bacteroidota</taxon>
        <taxon>Sphingobacteriia</taxon>
        <taxon>Sphingobacteriales</taxon>
        <taxon>Sphingobacteriaceae</taxon>
        <taxon>Sphingobacterium</taxon>
    </lineage>
</organism>
<reference evidence="1 2" key="1">
    <citation type="submission" date="2018-10" db="EMBL/GenBank/DDBJ databases">
        <title>Sphingobacterium sp. M05W1-28.</title>
        <authorList>
            <person name="Cai H."/>
        </authorList>
    </citation>
    <scope>NUCLEOTIDE SEQUENCE [LARGE SCALE GENOMIC DNA]</scope>
    <source>
        <strain evidence="1 2">M05W1-28</strain>
    </source>
</reference>
<sequence length="92" mass="10454">MMQTPFPFHSILPLNWLFRVFSNAFLHWTDKALPYIFKSCFFGQSPMFGNLNLALSNSGATLDFCYTRLLISTVKAVIDSPDYSSGVVVPRR</sequence>
<keyword evidence="2" id="KW-1185">Reference proteome</keyword>
<evidence type="ECO:0000313" key="1">
    <source>
        <dbReference type="EMBL" id="RKO70709.1"/>
    </source>
</evidence>
<gene>
    <name evidence="1" type="ORF">D7322_15680</name>
</gene>
<accession>A0A420VWY8</accession>
<evidence type="ECO:0000313" key="2">
    <source>
        <dbReference type="Proteomes" id="UP000282423"/>
    </source>
</evidence>
<name>A0A420VWY8_9SPHI</name>
<dbReference type="Proteomes" id="UP000282423">
    <property type="component" value="Unassembled WGS sequence"/>
</dbReference>
<dbReference type="EMBL" id="RBWS01000011">
    <property type="protein sequence ID" value="RKO70709.1"/>
    <property type="molecule type" value="Genomic_DNA"/>
</dbReference>
<protein>
    <submittedName>
        <fullName evidence="1">Uncharacterized protein</fullName>
    </submittedName>
</protein>
<proteinExistence type="predicted"/>